<comment type="caution">
    <text evidence="1">The sequence shown here is derived from an EMBL/GenBank/DDBJ whole genome shotgun (WGS) entry which is preliminary data.</text>
</comment>
<evidence type="ECO:0000313" key="1">
    <source>
        <dbReference type="EMBL" id="KHN76769.1"/>
    </source>
</evidence>
<dbReference type="Proteomes" id="UP000031036">
    <property type="component" value="Unassembled WGS sequence"/>
</dbReference>
<gene>
    <name evidence="1" type="ORF">Tcan_01498</name>
</gene>
<accession>A0A0B2V5J9</accession>
<keyword evidence="2" id="KW-1185">Reference proteome</keyword>
<proteinExistence type="predicted"/>
<name>A0A0B2V5J9_TOXCA</name>
<protein>
    <submittedName>
        <fullName evidence="1">Uncharacterized protein</fullName>
    </submittedName>
</protein>
<dbReference type="EMBL" id="JPKZ01002432">
    <property type="protein sequence ID" value="KHN76769.1"/>
    <property type="molecule type" value="Genomic_DNA"/>
</dbReference>
<dbReference type="AlphaFoldDB" id="A0A0B2V5J9"/>
<organism evidence="1 2">
    <name type="scientific">Toxocara canis</name>
    <name type="common">Canine roundworm</name>
    <dbReference type="NCBI Taxonomy" id="6265"/>
    <lineage>
        <taxon>Eukaryota</taxon>
        <taxon>Metazoa</taxon>
        <taxon>Ecdysozoa</taxon>
        <taxon>Nematoda</taxon>
        <taxon>Chromadorea</taxon>
        <taxon>Rhabditida</taxon>
        <taxon>Spirurina</taxon>
        <taxon>Ascaridomorpha</taxon>
        <taxon>Ascaridoidea</taxon>
        <taxon>Toxocaridae</taxon>
        <taxon>Toxocara</taxon>
    </lineage>
</organism>
<evidence type="ECO:0000313" key="2">
    <source>
        <dbReference type="Proteomes" id="UP000031036"/>
    </source>
</evidence>
<reference evidence="1 2" key="1">
    <citation type="submission" date="2014-11" db="EMBL/GenBank/DDBJ databases">
        <title>Genetic blueprint of the zoonotic pathogen Toxocara canis.</title>
        <authorList>
            <person name="Zhu X.-Q."/>
            <person name="Korhonen P.K."/>
            <person name="Cai H."/>
            <person name="Young N.D."/>
            <person name="Nejsum P."/>
            <person name="von Samson-Himmelstjerna G."/>
            <person name="Boag P.R."/>
            <person name="Tan P."/>
            <person name="Li Q."/>
            <person name="Min J."/>
            <person name="Yang Y."/>
            <person name="Wang X."/>
            <person name="Fang X."/>
            <person name="Hall R.S."/>
            <person name="Hofmann A."/>
            <person name="Sternberg P.W."/>
            <person name="Jex A.R."/>
            <person name="Gasser R.B."/>
        </authorList>
    </citation>
    <scope>NUCLEOTIDE SEQUENCE [LARGE SCALE GENOMIC DNA]</scope>
    <source>
        <strain evidence="1">PN_DK_2014</strain>
    </source>
</reference>
<sequence>MPSKNRVLNWLLCDSSSNKMSKLLLFNRLLVRVYLQRYSYRKSCDVSCTPPPNGSEKKRSHVSLTSAKCFMSSSSRMPPIFFATRHAFSRLYFIALVLLCRSATELLCRSATELLCRSATELLCRSATEQGL</sequence>